<feature type="transmembrane region" description="Helical" evidence="10">
    <location>
        <begin position="136"/>
        <end position="158"/>
    </location>
</feature>
<evidence type="ECO:0000256" key="9">
    <source>
        <dbReference type="ARBA" id="ARBA00048048"/>
    </source>
</evidence>
<feature type="transmembrane region" description="Helical" evidence="10">
    <location>
        <begin position="41"/>
        <end position="66"/>
    </location>
</feature>
<keyword evidence="3 10" id="KW-0812">Transmembrane</keyword>
<evidence type="ECO:0000256" key="5">
    <source>
        <dbReference type="ARBA" id="ARBA00023136"/>
    </source>
</evidence>
<dbReference type="GO" id="GO:0019706">
    <property type="term" value="F:protein-cysteine S-palmitoyltransferase activity"/>
    <property type="evidence" value="ECO:0007669"/>
    <property type="project" value="UniProtKB-EC"/>
</dbReference>
<evidence type="ECO:0000256" key="6">
    <source>
        <dbReference type="ARBA" id="ARBA00023139"/>
    </source>
</evidence>
<gene>
    <name evidence="12" type="ORF">PDIGIT_LOCUS3344</name>
</gene>
<dbReference type="EMBL" id="CAOQHR010000002">
    <property type="protein sequence ID" value="CAI6314418.1"/>
    <property type="molecule type" value="Genomic_DNA"/>
</dbReference>
<feature type="domain" description="Palmitoyltransferase DHHC" evidence="11">
    <location>
        <begin position="88"/>
        <end position="201"/>
    </location>
</feature>
<comment type="domain">
    <text evidence="10">The DHHC domain is required for palmitoyltransferase activity.</text>
</comment>
<evidence type="ECO:0000256" key="10">
    <source>
        <dbReference type="RuleBase" id="RU079119"/>
    </source>
</evidence>
<keyword evidence="13" id="KW-1185">Reference proteome</keyword>
<evidence type="ECO:0000256" key="4">
    <source>
        <dbReference type="ARBA" id="ARBA00022989"/>
    </source>
</evidence>
<organism evidence="12 13">
    <name type="scientific">Periconia digitata</name>
    <dbReference type="NCBI Taxonomy" id="1303443"/>
    <lineage>
        <taxon>Eukaryota</taxon>
        <taxon>Fungi</taxon>
        <taxon>Dikarya</taxon>
        <taxon>Ascomycota</taxon>
        <taxon>Pezizomycotina</taxon>
        <taxon>Dothideomycetes</taxon>
        <taxon>Pleosporomycetidae</taxon>
        <taxon>Pleosporales</taxon>
        <taxon>Massarineae</taxon>
        <taxon>Periconiaceae</taxon>
        <taxon>Periconia</taxon>
    </lineage>
</organism>
<dbReference type="AlphaFoldDB" id="A0A9W4XJ18"/>
<dbReference type="GO" id="GO:0006612">
    <property type="term" value="P:protein targeting to membrane"/>
    <property type="evidence" value="ECO:0007669"/>
    <property type="project" value="TreeGrafter"/>
</dbReference>
<comment type="catalytic activity">
    <reaction evidence="9 10">
        <text>L-cysteinyl-[protein] + hexadecanoyl-CoA = S-hexadecanoyl-L-cysteinyl-[protein] + CoA</text>
        <dbReference type="Rhea" id="RHEA:36683"/>
        <dbReference type="Rhea" id="RHEA-COMP:10131"/>
        <dbReference type="Rhea" id="RHEA-COMP:11032"/>
        <dbReference type="ChEBI" id="CHEBI:29950"/>
        <dbReference type="ChEBI" id="CHEBI:57287"/>
        <dbReference type="ChEBI" id="CHEBI:57379"/>
        <dbReference type="ChEBI" id="CHEBI:74151"/>
        <dbReference type="EC" id="2.3.1.225"/>
    </reaction>
</comment>
<evidence type="ECO:0000313" key="13">
    <source>
        <dbReference type="Proteomes" id="UP001152607"/>
    </source>
</evidence>
<keyword evidence="7" id="KW-0449">Lipoprotein</keyword>
<dbReference type="GO" id="GO:0005794">
    <property type="term" value="C:Golgi apparatus"/>
    <property type="evidence" value="ECO:0007669"/>
    <property type="project" value="TreeGrafter"/>
</dbReference>
<dbReference type="InterPro" id="IPR039859">
    <property type="entry name" value="PFA4/ZDH16/20/ERF2-like"/>
</dbReference>
<evidence type="ECO:0000313" key="12">
    <source>
        <dbReference type="EMBL" id="CAI6314418.1"/>
    </source>
</evidence>
<dbReference type="OrthoDB" id="3777395at2759"/>
<comment type="similarity">
    <text evidence="10">Belongs to the DHHC palmitoyltransferase family.</text>
</comment>
<dbReference type="GO" id="GO:0005783">
    <property type="term" value="C:endoplasmic reticulum"/>
    <property type="evidence" value="ECO:0007669"/>
    <property type="project" value="TreeGrafter"/>
</dbReference>
<protein>
    <recommendedName>
        <fullName evidence="10">Palmitoyltransferase</fullName>
        <ecNumber evidence="10">2.3.1.225</ecNumber>
    </recommendedName>
</protein>
<keyword evidence="4 10" id="KW-1133">Transmembrane helix</keyword>
<keyword evidence="5 10" id="KW-0472">Membrane</keyword>
<reference evidence="12" key="1">
    <citation type="submission" date="2023-01" db="EMBL/GenBank/DDBJ databases">
        <authorList>
            <person name="Van Ghelder C."/>
            <person name="Rancurel C."/>
        </authorList>
    </citation>
    <scope>NUCLEOTIDE SEQUENCE</scope>
    <source>
        <strain evidence="12">CNCM I-4278</strain>
    </source>
</reference>
<dbReference type="EC" id="2.3.1.225" evidence="10"/>
<dbReference type="InterPro" id="IPR001594">
    <property type="entry name" value="Palmitoyltrfase_DHHC"/>
</dbReference>
<evidence type="ECO:0000256" key="7">
    <source>
        <dbReference type="ARBA" id="ARBA00023288"/>
    </source>
</evidence>
<dbReference type="Proteomes" id="UP001152607">
    <property type="component" value="Unassembled WGS sequence"/>
</dbReference>
<evidence type="ECO:0000256" key="3">
    <source>
        <dbReference type="ARBA" id="ARBA00022692"/>
    </source>
</evidence>
<keyword evidence="2 10" id="KW-0808">Transferase</keyword>
<dbReference type="Pfam" id="PF01529">
    <property type="entry name" value="DHHC"/>
    <property type="match status" value="1"/>
</dbReference>
<evidence type="ECO:0000256" key="2">
    <source>
        <dbReference type="ARBA" id="ARBA00022679"/>
    </source>
</evidence>
<sequence length="231" mass="26648">MRHCRSTRLAYDSCVKYLLDSPGFTDGTAVQDSKTHLRTAITISVIFGILWLSWILPLGYCLWSYYWVAQRRKPVSTSLPNKQVDGKHGETRICYVCNIYMPARTYHCGPMRKCLPHYDHFCPWWMGGVWVHNLKAYLTFLAFLPLYHAFVFGVGMWVAVDKDRRSHVKVLMGTGIVCGLAFLLSLGIMIGMWERLVFRLSLEAEDENPCFLVDDEGVPQESKDPWSQGWR</sequence>
<dbReference type="PANTHER" id="PTHR22883">
    <property type="entry name" value="ZINC FINGER DHHC DOMAIN CONTAINING PROTEIN"/>
    <property type="match status" value="1"/>
</dbReference>
<evidence type="ECO:0000259" key="11">
    <source>
        <dbReference type="Pfam" id="PF01529"/>
    </source>
</evidence>
<comment type="subcellular location">
    <subcellularLocation>
        <location evidence="1">Membrane</location>
        <topology evidence="1">Multi-pass membrane protein</topology>
    </subcellularLocation>
</comment>
<accession>A0A9W4XJ18</accession>
<evidence type="ECO:0000256" key="1">
    <source>
        <dbReference type="ARBA" id="ARBA00004141"/>
    </source>
</evidence>
<keyword evidence="8 10" id="KW-0012">Acyltransferase</keyword>
<keyword evidence="6" id="KW-0564">Palmitate</keyword>
<comment type="caution">
    <text evidence="12">The sequence shown here is derived from an EMBL/GenBank/DDBJ whole genome shotgun (WGS) entry which is preliminary data.</text>
</comment>
<evidence type="ECO:0000256" key="8">
    <source>
        <dbReference type="ARBA" id="ARBA00023315"/>
    </source>
</evidence>
<proteinExistence type="inferred from homology"/>
<dbReference type="PROSITE" id="PS50216">
    <property type="entry name" value="DHHC"/>
    <property type="match status" value="1"/>
</dbReference>
<feature type="transmembrane region" description="Helical" evidence="10">
    <location>
        <begin position="170"/>
        <end position="193"/>
    </location>
</feature>
<dbReference type="GO" id="GO:0016020">
    <property type="term" value="C:membrane"/>
    <property type="evidence" value="ECO:0007669"/>
    <property type="project" value="UniProtKB-SubCell"/>
</dbReference>
<name>A0A9W4XJ18_9PLEO</name>